<evidence type="ECO:0000256" key="14">
    <source>
        <dbReference type="PROSITE-ProRule" id="PRU01360"/>
    </source>
</evidence>
<evidence type="ECO:0000256" key="13">
    <source>
        <dbReference type="ARBA" id="ARBA00023237"/>
    </source>
</evidence>
<proteinExistence type="inferred from homology"/>
<feature type="domain" description="Secretin/TonB short N-terminal" evidence="18">
    <location>
        <begin position="75"/>
        <end position="126"/>
    </location>
</feature>
<dbReference type="FunFam" id="2.170.130.10:FF:000010">
    <property type="entry name" value="Ferripyoverdine receptor"/>
    <property type="match status" value="1"/>
</dbReference>
<accession>A0A4S4ARQ0</accession>
<feature type="chain" id="PRO_5020716476" description="Secretin/TonB short N-terminal domain-containing protein" evidence="17">
    <location>
        <begin position="41"/>
        <end position="899"/>
    </location>
</feature>
<dbReference type="InterPro" id="IPR012910">
    <property type="entry name" value="Plug_dom"/>
</dbReference>
<dbReference type="EMBL" id="SSOD01000005">
    <property type="protein sequence ID" value="THF62053.1"/>
    <property type="molecule type" value="Genomic_DNA"/>
</dbReference>
<keyword evidence="13 14" id="KW-0998">Cell outer membrane</keyword>
<evidence type="ECO:0000256" key="2">
    <source>
        <dbReference type="ARBA" id="ARBA00009810"/>
    </source>
</evidence>
<dbReference type="GO" id="GO:0009279">
    <property type="term" value="C:cell outer membrane"/>
    <property type="evidence" value="ECO:0007669"/>
    <property type="project" value="UniProtKB-SubCell"/>
</dbReference>
<keyword evidence="10 16" id="KW-0798">TonB box</keyword>
<evidence type="ECO:0000256" key="12">
    <source>
        <dbReference type="ARBA" id="ARBA00023170"/>
    </source>
</evidence>
<name>A0A4S4ARQ0_9RHOO</name>
<keyword evidence="5" id="KW-0410">Iron transport</keyword>
<dbReference type="PANTHER" id="PTHR32552:SF74">
    <property type="entry name" value="HYDROXAMATE SIDEROPHORE RECEPTOR FHUE"/>
    <property type="match status" value="1"/>
</dbReference>
<feature type="short sequence motif" description="TonB C-terminal box" evidence="15">
    <location>
        <begin position="882"/>
        <end position="899"/>
    </location>
</feature>
<dbReference type="AlphaFoldDB" id="A0A4S4ARQ0"/>
<keyword evidence="3 14" id="KW-0813">Transport</keyword>
<evidence type="ECO:0000256" key="5">
    <source>
        <dbReference type="ARBA" id="ARBA00022496"/>
    </source>
</evidence>
<comment type="similarity">
    <text evidence="2 14 16">Belongs to the TonB-dependent receptor family.</text>
</comment>
<keyword evidence="7 17" id="KW-0732">Signal</keyword>
<gene>
    <name evidence="19" type="ORF">E6O51_07790</name>
</gene>
<evidence type="ECO:0000256" key="16">
    <source>
        <dbReference type="RuleBase" id="RU003357"/>
    </source>
</evidence>
<evidence type="ECO:0000256" key="6">
    <source>
        <dbReference type="ARBA" id="ARBA00022692"/>
    </source>
</evidence>
<dbReference type="InterPro" id="IPR000531">
    <property type="entry name" value="Beta-barrel_TonB"/>
</dbReference>
<dbReference type="OrthoDB" id="174652at2"/>
<evidence type="ECO:0000256" key="4">
    <source>
        <dbReference type="ARBA" id="ARBA00022452"/>
    </source>
</evidence>
<evidence type="ECO:0000259" key="18">
    <source>
        <dbReference type="SMART" id="SM00965"/>
    </source>
</evidence>
<dbReference type="SMART" id="SM00965">
    <property type="entry name" value="STN"/>
    <property type="match status" value="1"/>
</dbReference>
<dbReference type="PANTHER" id="PTHR32552">
    <property type="entry name" value="FERRICHROME IRON RECEPTOR-RELATED"/>
    <property type="match status" value="1"/>
</dbReference>
<evidence type="ECO:0000256" key="9">
    <source>
        <dbReference type="ARBA" id="ARBA00023065"/>
    </source>
</evidence>
<dbReference type="Pfam" id="PF00593">
    <property type="entry name" value="TonB_dep_Rec_b-barrel"/>
    <property type="match status" value="1"/>
</dbReference>
<dbReference type="CDD" id="cd01347">
    <property type="entry name" value="ligand_gated_channel"/>
    <property type="match status" value="1"/>
</dbReference>
<dbReference type="PROSITE" id="PS01156">
    <property type="entry name" value="TONB_DEPENDENT_REC_2"/>
    <property type="match status" value="1"/>
</dbReference>
<evidence type="ECO:0000256" key="11">
    <source>
        <dbReference type="ARBA" id="ARBA00023136"/>
    </source>
</evidence>
<evidence type="ECO:0000256" key="3">
    <source>
        <dbReference type="ARBA" id="ARBA00022448"/>
    </source>
</evidence>
<evidence type="ECO:0000313" key="19">
    <source>
        <dbReference type="EMBL" id="THF62053.1"/>
    </source>
</evidence>
<keyword evidence="9" id="KW-0406">Ion transport</keyword>
<evidence type="ECO:0000256" key="15">
    <source>
        <dbReference type="PROSITE-ProRule" id="PRU10144"/>
    </source>
</evidence>
<organism evidence="19 20">
    <name type="scientific">Pseudothauera rhizosphaerae</name>
    <dbReference type="NCBI Taxonomy" id="2565932"/>
    <lineage>
        <taxon>Bacteria</taxon>
        <taxon>Pseudomonadati</taxon>
        <taxon>Pseudomonadota</taxon>
        <taxon>Betaproteobacteria</taxon>
        <taxon>Rhodocyclales</taxon>
        <taxon>Zoogloeaceae</taxon>
        <taxon>Pseudothauera</taxon>
    </lineage>
</organism>
<keyword evidence="12" id="KW-0675">Receptor</keyword>
<evidence type="ECO:0000256" key="17">
    <source>
        <dbReference type="SAM" id="SignalP"/>
    </source>
</evidence>
<protein>
    <recommendedName>
        <fullName evidence="18">Secretin/TonB short N-terminal domain-containing protein</fullName>
    </recommendedName>
</protein>
<dbReference type="InterPro" id="IPR039426">
    <property type="entry name" value="TonB-dep_rcpt-like"/>
</dbReference>
<keyword evidence="6 14" id="KW-0812">Transmembrane</keyword>
<evidence type="ECO:0000256" key="8">
    <source>
        <dbReference type="ARBA" id="ARBA00023004"/>
    </source>
</evidence>
<comment type="subcellular location">
    <subcellularLocation>
        <location evidence="1 14">Cell outer membrane</location>
        <topology evidence="1 14">Multi-pass membrane protein</topology>
    </subcellularLocation>
</comment>
<dbReference type="Pfam" id="PF07660">
    <property type="entry name" value="STN"/>
    <property type="match status" value="1"/>
</dbReference>
<dbReference type="InterPro" id="IPR010917">
    <property type="entry name" value="TonB_rcpt_CS"/>
</dbReference>
<sequence>MQVHRSANLPAARRLTPIAHALLWLSAGALGWASPDAAWAQNAPAAAQAQAQHGFDIPPGPLDQALGRFGRQSGAQIVVDANLTAGLHSPGLSGSHTVLQGLNRLLAGTGLQPVLTAEGEYTLRPIPVATGDKVLGAVHVVANFEPTAAEDAATNYTVRRSSNATKLDLSIKETPQSLSIITQKQIEEQNLGNVAEVLDATPGVTVNQYGPAGAGAAQYYSRGYQINSMQIDGMPTGISSAGGIDLLAGSDTAIYERVEIIRGSTGLTTGVGDPSASVNFVRKRPTYEPQYSARASYGRWDRRRAEVDVSTPFNESGSLRGRVVAAYQEGDSWVDRVSERSKVLYGVVEADLLQDTTLTLGGTYSFRRVDDAALHGASYWSTATNAYEGIDFGRSFNAATDWSYAEQENQNFFIGLEHHFNDDWKINVNYQYTEVEADRKYGILGADQGYNPATQEYYYLINRTAPENELKNLDIYLSGKFQLFGRDAQLVVGANGYKGETFSPNYFNLQNRYNWNWITLEQWNNGNIPINAAYPTRPDGYPTKYPLEKYLTYYNYRTTHYGGFLSTKFSPVERTTVILGTRYIVWKDETEYCQNDGKHTTPPYKITYVCPGYGADFFNFEEDGKFVPYAGLIYDITPNTSAYISYTGIFQPHDATDAAYAYDPGSARGYKPLDAKTGNTVELGVKSALRDNTLNLHAAVFRMKEKNIACNDSTIYRDENGNQITHPDGGVWTKNCEGPTVNGAELSIAGQVTPKWLINAGYTYLHADPVDVSGVGSALSTVGIDSNATVFPKHALKFFTSYRFTDKLTLGGGMNFKYKTELSSNDSMAWTGEQGRIWADKLSHGSYAVVDLMARYAIDKHFTVGLNAGNIFDREYRVNNRGSYYGTPRNVTVSLLAKF</sequence>
<dbReference type="Gene3D" id="2.170.130.10">
    <property type="entry name" value="TonB-dependent receptor, plug domain"/>
    <property type="match status" value="1"/>
</dbReference>
<dbReference type="Gene3D" id="3.55.50.30">
    <property type="match status" value="1"/>
</dbReference>
<dbReference type="InterPro" id="IPR037066">
    <property type="entry name" value="Plug_dom_sf"/>
</dbReference>
<dbReference type="InterPro" id="IPR036942">
    <property type="entry name" value="Beta-barrel_TonB_sf"/>
</dbReference>
<keyword evidence="8" id="KW-0408">Iron</keyword>
<evidence type="ECO:0000256" key="1">
    <source>
        <dbReference type="ARBA" id="ARBA00004571"/>
    </source>
</evidence>
<keyword evidence="20" id="KW-1185">Reference proteome</keyword>
<evidence type="ECO:0000313" key="20">
    <source>
        <dbReference type="Proteomes" id="UP000307956"/>
    </source>
</evidence>
<comment type="caution">
    <text evidence="19">The sequence shown here is derived from an EMBL/GenBank/DDBJ whole genome shotgun (WGS) entry which is preliminary data.</text>
</comment>
<dbReference type="Proteomes" id="UP000307956">
    <property type="component" value="Unassembled WGS sequence"/>
</dbReference>
<dbReference type="Gene3D" id="2.40.170.20">
    <property type="entry name" value="TonB-dependent receptor, beta-barrel domain"/>
    <property type="match status" value="1"/>
</dbReference>
<reference evidence="19 20" key="1">
    <citation type="submission" date="2019-04" db="EMBL/GenBank/DDBJ databases">
        <title>Azoarcus rhizosphaerae sp. nov. isolated from rhizosphere of Ficus religiosa.</title>
        <authorList>
            <person name="Lin S.-Y."/>
            <person name="Hameed A."/>
            <person name="Hsu Y.-H."/>
            <person name="Young C.-C."/>
        </authorList>
    </citation>
    <scope>NUCLEOTIDE SEQUENCE [LARGE SCALE GENOMIC DNA]</scope>
    <source>
        <strain evidence="19 20">CC-YHH848</strain>
    </source>
</reference>
<dbReference type="RefSeq" id="WP_136384416.1">
    <property type="nucleotide sequence ID" value="NZ_SSOD01000005.1"/>
</dbReference>
<keyword evidence="4 14" id="KW-1134">Transmembrane beta strand</keyword>
<dbReference type="SUPFAM" id="SSF56935">
    <property type="entry name" value="Porins"/>
    <property type="match status" value="1"/>
</dbReference>
<dbReference type="PROSITE" id="PS52016">
    <property type="entry name" value="TONB_DEPENDENT_REC_3"/>
    <property type="match status" value="1"/>
</dbReference>
<keyword evidence="11 14" id="KW-0472">Membrane</keyword>
<dbReference type="GO" id="GO:0015344">
    <property type="term" value="F:siderophore uptake transmembrane transporter activity"/>
    <property type="evidence" value="ECO:0007669"/>
    <property type="project" value="TreeGrafter"/>
</dbReference>
<feature type="signal peptide" evidence="17">
    <location>
        <begin position="1"/>
        <end position="40"/>
    </location>
</feature>
<dbReference type="Pfam" id="PF07715">
    <property type="entry name" value="Plug"/>
    <property type="match status" value="1"/>
</dbReference>
<evidence type="ECO:0000256" key="10">
    <source>
        <dbReference type="ARBA" id="ARBA00023077"/>
    </source>
</evidence>
<dbReference type="InterPro" id="IPR011662">
    <property type="entry name" value="Secretin/TonB_short_N"/>
</dbReference>
<evidence type="ECO:0000256" key="7">
    <source>
        <dbReference type="ARBA" id="ARBA00022729"/>
    </source>
</evidence>